<keyword evidence="2" id="KW-1185">Reference proteome</keyword>
<evidence type="ECO:0000313" key="1">
    <source>
        <dbReference type="EMBL" id="SNX97940.1"/>
    </source>
</evidence>
<dbReference type="AlphaFoldDB" id="A0A285EG16"/>
<dbReference type="RefSeq" id="WP_097207899.1">
    <property type="nucleotide sequence ID" value="NZ_JACHXB010000001.1"/>
</dbReference>
<accession>A0A285EG16</accession>
<organism evidence="1 2">
    <name type="scientific">Geodermatophilus sabuli</name>
    <dbReference type="NCBI Taxonomy" id="1564158"/>
    <lineage>
        <taxon>Bacteria</taxon>
        <taxon>Bacillati</taxon>
        <taxon>Actinomycetota</taxon>
        <taxon>Actinomycetes</taxon>
        <taxon>Geodermatophilales</taxon>
        <taxon>Geodermatophilaceae</taxon>
        <taxon>Geodermatophilus</taxon>
    </lineage>
</organism>
<evidence type="ECO:0000313" key="2">
    <source>
        <dbReference type="Proteomes" id="UP000219514"/>
    </source>
</evidence>
<dbReference type="Proteomes" id="UP000219514">
    <property type="component" value="Unassembled WGS sequence"/>
</dbReference>
<name>A0A285EG16_9ACTN</name>
<protein>
    <submittedName>
        <fullName evidence="1">Uncharacterized protein</fullName>
    </submittedName>
</protein>
<gene>
    <name evidence="1" type="ORF">SAMN06893097_10920</name>
</gene>
<proteinExistence type="predicted"/>
<dbReference type="EMBL" id="OBDO01000009">
    <property type="protein sequence ID" value="SNX97940.1"/>
    <property type="molecule type" value="Genomic_DNA"/>
</dbReference>
<reference evidence="1 2" key="1">
    <citation type="submission" date="2017-09" db="EMBL/GenBank/DDBJ databases">
        <authorList>
            <person name="Ehlers B."/>
            <person name="Leendertz F.H."/>
        </authorList>
    </citation>
    <scope>NUCLEOTIDE SEQUENCE [LARGE SCALE GENOMIC DNA]</scope>
    <source>
        <strain evidence="1 2">DSM 46844</strain>
    </source>
</reference>
<sequence length="97" mass="10708">MAESREKRITIELLVEVTNQLELRDAGFIAARQGQGAAVELGEEAQSAVNTALLTLLRYEPKELPGARITNVSISIADDNRRERWGWPPLEPDPSAP</sequence>